<dbReference type="GeneID" id="25562020"/>
<evidence type="ECO:0000313" key="2">
    <source>
        <dbReference type="EMBL" id="KNC56366.1"/>
    </source>
</evidence>
<dbReference type="RefSeq" id="XP_013760881.1">
    <property type="nucleotide sequence ID" value="XM_013905427.1"/>
</dbReference>
<dbReference type="InterPro" id="IPR000195">
    <property type="entry name" value="Rab-GAP-TBC_dom"/>
</dbReference>
<gene>
    <name evidence="2" type="ORF">AMSG_02336</name>
</gene>
<dbReference type="SUPFAM" id="SSF47923">
    <property type="entry name" value="Ypt/Rab-GAP domain of gyp1p"/>
    <property type="match status" value="2"/>
</dbReference>
<dbReference type="STRING" id="461836.A0A0L0DWA5"/>
<dbReference type="Gene3D" id="1.10.472.80">
    <property type="entry name" value="Ypt/Rab-GAP domain of gyp1p, domain 3"/>
    <property type="match status" value="1"/>
</dbReference>
<dbReference type="PANTHER" id="PTHR22957">
    <property type="entry name" value="TBC1 DOMAIN FAMILY MEMBER GTPASE-ACTIVATING PROTEIN"/>
    <property type="match status" value="1"/>
</dbReference>
<name>A0A0L0DWA5_THETB</name>
<dbReference type="PANTHER" id="PTHR22957:SF26">
    <property type="entry name" value="LD44506P"/>
    <property type="match status" value="1"/>
</dbReference>
<dbReference type="OrthoDB" id="26371at2759"/>
<dbReference type="EMBL" id="GL349441">
    <property type="protein sequence ID" value="KNC56366.1"/>
    <property type="molecule type" value="Genomic_DNA"/>
</dbReference>
<proteinExistence type="predicted"/>
<dbReference type="PROSITE" id="PS50086">
    <property type="entry name" value="TBC_RABGAP"/>
    <property type="match status" value="1"/>
</dbReference>
<dbReference type="eggNOG" id="KOG1092">
    <property type="taxonomic scope" value="Eukaryota"/>
</dbReference>
<accession>A0A0L0DWA5</accession>
<dbReference type="Proteomes" id="UP000054408">
    <property type="component" value="Unassembled WGS sequence"/>
</dbReference>
<evidence type="ECO:0000259" key="1">
    <source>
        <dbReference type="PROSITE" id="PS50086"/>
    </source>
</evidence>
<keyword evidence="3" id="KW-1185">Reference proteome</keyword>
<dbReference type="Pfam" id="PF00566">
    <property type="entry name" value="RabGAP-TBC"/>
    <property type="match status" value="1"/>
</dbReference>
<dbReference type="InterPro" id="IPR035969">
    <property type="entry name" value="Rab-GAP_TBC_sf"/>
</dbReference>
<reference evidence="2 3" key="1">
    <citation type="submission" date="2010-05" db="EMBL/GenBank/DDBJ databases">
        <title>The Genome Sequence of Thecamonas trahens ATCC 50062.</title>
        <authorList>
            <consortium name="The Broad Institute Genome Sequencing Platform"/>
            <person name="Russ C."/>
            <person name="Cuomo C."/>
            <person name="Shea T."/>
            <person name="Young S.K."/>
            <person name="Zeng Q."/>
            <person name="Koehrsen M."/>
            <person name="Haas B."/>
            <person name="Borodovsky M."/>
            <person name="Guigo R."/>
            <person name="Alvarado L."/>
            <person name="Berlin A."/>
            <person name="Bochicchio J."/>
            <person name="Borenstein D."/>
            <person name="Chapman S."/>
            <person name="Chen Z."/>
            <person name="Freedman E."/>
            <person name="Gellesch M."/>
            <person name="Goldberg J."/>
            <person name="Griggs A."/>
            <person name="Gujja S."/>
            <person name="Heilman E."/>
            <person name="Heiman D."/>
            <person name="Hepburn T."/>
            <person name="Howarth C."/>
            <person name="Jen D."/>
            <person name="Larson L."/>
            <person name="Mehta T."/>
            <person name="Park D."/>
            <person name="Pearson M."/>
            <person name="Roberts A."/>
            <person name="Saif S."/>
            <person name="Shenoy N."/>
            <person name="Sisk P."/>
            <person name="Stolte C."/>
            <person name="Sykes S."/>
            <person name="Thomson T."/>
            <person name="Walk T."/>
            <person name="White J."/>
            <person name="Yandava C."/>
            <person name="Burger G."/>
            <person name="Gray M.W."/>
            <person name="Holland P.W.H."/>
            <person name="King N."/>
            <person name="Lang F.B.F."/>
            <person name="Roger A.J."/>
            <person name="Ruiz-Trillo I."/>
            <person name="Lander E."/>
            <person name="Nusbaum C."/>
        </authorList>
    </citation>
    <scope>NUCLEOTIDE SEQUENCE [LARGE SCALE GENOMIC DNA]</scope>
    <source>
        <strain evidence="2 3">ATCC 50062</strain>
    </source>
</reference>
<dbReference type="Gene3D" id="1.10.8.270">
    <property type="entry name" value="putative rabgap domain of human tbc1 domain family member 14 like domains"/>
    <property type="match status" value="1"/>
</dbReference>
<dbReference type="SMART" id="SM00164">
    <property type="entry name" value="TBC"/>
    <property type="match status" value="1"/>
</dbReference>
<sequence length="492" mass="52309">MDGPPLHVPEDAVRGLPGHVRSVVVVWWEDMVSLEAAAVVLGTVHAVRAVRAAEAWHTAVAEANPFVEHALACALTGPPELARPGRAAHARILLWTGAAPALAGARAQLVAARSALATLRTSASKLPVVESSTPLAGLAARWIRKIGARLTHAARVLAEASELTKPQVLPGDADELQSEIGFRLISGVPATARAASWTGALHAYLAHHTLGPPRTHRTAEYSELVARHWGPDASVALDETALHQISVDVPRTQPKVLFFKESAVTEAMERIGVVFTASHGEAWTSPVAYAQGMLDLSAPFLLVFYAAAKVLPTRGVDDSVAEHGIDADALDSAERLAFVCLRALIEALAHCFTPNREGVSHIVRIVHGYVADLAPELDAHLRQHLEYAVVVFRWINCVFVREFDLESLIRLWDGLLLGGSAALPGAIAALAAALLLRARELLLGLDSTELLMAVQDLASALGPWDAGDVQALLVEANALRSLRASKSEAGTP</sequence>
<feature type="domain" description="Rab-GAP TBC" evidence="1">
    <location>
        <begin position="187"/>
        <end position="419"/>
    </location>
</feature>
<organism evidence="2 3">
    <name type="scientific">Thecamonas trahens ATCC 50062</name>
    <dbReference type="NCBI Taxonomy" id="461836"/>
    <lineage>
        <taxon>Eukaryota</taxon>
        <taxon>Apusozoa</taxon>
        <taxon>Apusomonadida</taxon>
        <taxon>Apusomonadidae</taxon>
        <taxon>Thecamonas</taxon>
    </lineage>
</organism>
<dbReference type="AlphaFoldDB" id="A0A0L0DWA5"/>
<evidence type="ECO:0000313" key="3">
    <source>
        <dbReference type="Proteomes" id="UP000054408"/>
    </source>
</evidence>
<dbReference type="GO" id="GO:0005096">
    <property type="term" value="F:GTPase activator activity"/>
    <property type="evidence" value="ECO:0007669"/>
    <property type="project" value="TreeGrafter"/>
</dbReference>
<protein>
    <submittedName>
        <fullName evidence="2">TBC1 domain family member 22A</fullName>
    </submittedName>
</protein>